<organism evidence="1 2">
    <name type="scientific">Diversispora eburnea</name>
    <dbReference type="NCBI Taxonomy" id="1213867"/>
    <lineage>
        <taxon>Eukaryota</taxon>
        <taxon>Fungi</taxon>
        <taxon>Fungi incertae sedis</taxon>
        <taxon>Mucoromycota</taxon>
        <taxon>Glomeromycotina</taxon>
        <taxon>Glomeromycetes</taxon>
        <taxon>Diversisporales</taxon>
        <taxon>Diversisporaceae</taxon>
        <taxon>Diversispora</taxon>
    </lineage>
</organism>
<dbReference type="EMBL" id="CAJVPK010003184">
    <property type="protein sequence ID" value="CAG8624205.1"/>
    <property type="molecule type" value="Genomic_DNA"/>
</dbReference>
<dbReference type="AlphaFoldDB" id="A0A9N9D603"/>
<keyword evidence="2" id="KW-1185">Reference proteome</keyword>
<sequence>RFQEQVVFIKDCFYSVGDKIVPLYYGDVKRPKMTVSVSTGLTILNKAINSNKCPLKVSLVGILQELLQIVFQHLNPQFVSLKNIIRLQGSLVFVVDQMEVIDNDFYLILLHRNVVKNLREIVEVEISLEGFTNNDNTFSSKPIKIEPIDKLEKSYTNQSLHSTLKSYNPSISGEK</sequence>
<accession>A0A9N9D603</accession>
<comment type="caution">
    <text evidence="1">The sequence shown here is derived from an EMBL/GenBank/DDBJ whole genome shotgun (WGS) entry which is preliminary data.</text>
</comment>
<evidence type="ECO:0000313" key="1">
    <source>
        <dbReference type="EMBL" id="CAG8624205.1"/>
    </source>
</evidence>
<feature type="non-terminal residue" evidence="1">
    <location>
        <position position="175"/>
    </location>
</feature>
<reference evidence="1" key="1">
    <citation type="submission" date="2021-06" db="EMBL/GenBank/DDBJ databases">
        <authorList>
            <person name="Kallberg Y."/>
            <person name="Tangrot J."/>
            <person name="Rosling A."/>
        </authorList>
    </citation>
    <scope>NUCLEOTIDE SEQUENCE</scope>
    <source>
        <strain evidence="1">AZ414A</strain>
    </source>
</reference>
<dbReference type="OrthoDB" id="2433477at2759"/>
<dbReference type="Proteomes" id="UP000789706">
    <property type="component" value="Unassembled WGS sequence"/>
</dbReference>
<protein>
    <submittedName>
        <fullName evidence="1">4175_t:CDS:1</fullName>
    </submittedName>
</protein>
<proteinExistence type="predicted"/>
<name>A0A9N9D603_9GLOM</name>
<evidence type="ECO:0000313" key="2">
    <source>
        <dbReference type="Proteomes" id="UP000789706"/>
    </source>
</evidence>
<gene>
    <name evidence="1" type="ORF">DEBURN_LOCUS10493</name>
</gene>